<organism evidence="1 2">
    <name type="scientific">Leptospira inadai serovar Lyme</name>
    <dbReference type="NCBI Taxonomy" id="293084"/>
    <lineage>
        <taxon>Bacteria</taxon>
        <taxon>Pseudomonadati</taxon>
        <taxon>Spirochaetota</taxon>
        <taxon>Spirochaetia</taxon>
        <taxon>Leptospirales</taxon>
        <taxon>Leptospiraceae</taxon>
        <taxon>Leptospira</taxon>
    </lineage>
</organism>
<sequence>MRVEVPTKVPETHTEFSEICDPDAEFSFHPWLASEIRKRMGEPVTSLKAIEWACEDHSCPIIETWIEVFTKDRGKLLKTIRISRKKHLISKLDLKLSFEKQGL</sequence>
<dbReference type="Proteomes" id="UP000094669">
    <property type="component" value="Unassembled WGS sequence"/>
</dbReference>
<dbReference type="EMBL" id="MCRM02000001">
    <property type="protein sequence ID" value="PNV77071.1"/>
    <property type="molecule type" value="Genomic_DNA"/>
</dbReference>
<keyword evidence="2" id="KW-1185">Reference proteome</keyword>
<accession>A0ABX4YPA8</accession>
<name>A0ABX4YPA8_9LEPT</name>
<reference evidence="1" key="1">
    <citation type="submission" date="2018-01" db="EMBL/GenBank/DDBJ databases">
        <title>Genomic characterization of Leptospira inadai serogroup Lyme isolated from captured rat in Brazil and comparative analysis with human reference strain.</title>
        <authorList>
            <person name="Moreno L.Z."/>
            <person name="Loureiro A.P."/>
            <person name="Miraglia F."/>
            <person name="Kremer F.S."/>
            <person name="Eslabao M.R."/>
            <person name="Dellagostin O.A."/>
            <person name="Lilenbaum W."/>
            <person name="Moreno A.M."/>
        </authorList>
    </citation>
    <scope>NUCLEOTIDE SEQUENCE [LARGE SCALE GENOMIC DNA]</scope>
    <source>
        <strain evidence="1">M34/99</strain>
    </source>
</reference>
<protein>
    <submittedName>
        <fullName evidence="1">Uncharacterized protein</fullName>
    </submittedName>
</protein>
<comment type="caution">
    <text evidence="1">The sequence shown here is derived from an EMBL/GenBank/DDBJ whole genome shotgun (WGS) entry which is preliminary data.</text>
</comment>
<gene>
    <name evidence="1" type="ORF">BES34_001335</name>
</gene>
<proteinExistence type="predicted"/>
<evidence type="ECO:0000313" key="2">
    <source>
        <dbReference type="Proteomes" id="UP000094669"/>
    </source>
</evidence>
<evidence type="ECO:0000313" key="1">
    <source>
        <dbReference type="EMBL" id="PNV77071.1"/>
    </source>
</evidence>